<evidence type="ECO:0000313" key="1">
    <source>
        <dbReference type="EMBL" id="XAG66688.1"/>
    </source>
</evidence>
<organism evidence="1">
    <name type="scientific">bacterium 19GA11TI05</name>
    <dbReference type="NCBI Taxonomy" id="2920688"/>
    <lineage>
        <taxon>Bacteria</taxon>
    </lineage>
</organism>
<name>A0AAU6TYF3_UNCXX</name>
<keyword evidence="1" id="KW-0808">Transferase</keyword>
<proteinExistence type="predicted"/>
<dbReference type="SUPFAM" id="SSF53335">
    <property type="entry name" value="S-adenosyl-L-methionine-dependent methyltransferases"/>
    <property type="match status" value="1"/>
</dbReference>
<sequence length="227" mass="25483">MFQGTCAGNSASPRGLIFQLTDLMTQLSVNVLDIGFGTGTLGRMIKANQDTFYWSVDGVDGFEPNCYNQTLFNDDIYRNVWHGLAQDIPQELFAGYDVICLPDVIEHLDRDTAIELVRYILTNMNDNARFFISTPLWFYPQDTIQEGDLEKHLIGVPVSSMMAMLPQMYSVNNPLIGGFIYGKVSLDYADMFSPVTNPAFSQEQGQAIARAINFDCTPGKVTRLQYE</sequence>
<reference evidence="1" key="1">
    <citation type="submission" date="2022-03" db="EMBL/GenBank/DDBJ databases">
        <title>Sea Food Isolates.</title>
        <authorList>
            <person name="Li c."/>
        </authorList>
    </citation>
    <scope>NUCLEOTIDE SEQUENCE</scope>
    <source>
        <strain evidence="1">19GA11TI05</strain>
    </source>
</reference>
<dbReference type="EMBL" id="CP095362">
    <property type="protein sequence ID" value="XAG66688.1"/>
    <property type="molecule type" value="Genomic_DNA"/>
</dbReference>
<gene>
    <name evidence="1" type="ORF">MRM81_06605</name>
</gene>
<dbReference type="InterPro" id="IPR029063">
    <property type="entry name" value="SAM-dependent_MTases_sf"/>
</dbReference>
<dbReference type="Pfam" id="PF13489">
    <property type="entry name" value="Methyltransf_23"/>
    <property type="match status" value="1"/>
</dbReference>
<accession>A0AAU6TYF3</accession>
<dbReference type="AlphaFoldDB" id="A0AAU6TYF3"/>
<protein>
    <submittedName>
        <fullName evidence="1">Class I SAM-dependent methyltransferase</fullName>
    </submittedName>
</protein>
<dbReference type="GO" id="GO:0008168">
    <property type="term" value="F:methyltransferase activity"/>
    <property type="evidence" value="ECO:0007669"/>
    <property type="project" value="UniProtKB-KW"/>
</dbReference>
<dbReference type="CDD" id="cd02440">
    <property type="entry name" value="AdoMet_MTases"/>
    <property type="match status" value="1"/>
</dbReference>
<dbReference type="GO" id="GO:0032259">
    <property type="term" value="P:methylation"/>
    <property type="evidence" value="ECO:0007669"/>
    <property type="project" value="UniProtKB-KW"/>
</dbReference>
<dbReference type="Gene3D" id="3.40.50.150">
    <property type="entry name" value="Vaccinia Virus protein VP39"/>
    <property type="match status" value="1"/>
</dbReference>
<keyword evidence="1" id="KW-0489">Methyltransferase</keyword>